<proteinExistence type="predicted"/>
<evidence type="ECO:0000256" key="6">
    <source>
        <dbReference type="SAM" id="Phobius"/>
    </source>
</evidence>
<dbReference type="EMBL" id="CP060412">
    <property type="protein sequence ID" value="QNK01380.1"/>
    <property type="molecule type" value="Genomic_DNA"/>
</dbReference>
<dbReference type="RefSeq" id="WP_187056842.1">
    <property type="nucleotide sequence ID" value="NZ_CP060412.1"/>
</dbReference>
<dbReference type="InterPro" id="IPR000731">
    <property type="entry name" value="SSD"/>
</dbReference>
<evidence type="ECO:0000256" key="4">
    <source>
        <dbReference type="ARBA" id="ARBA00022989"/>
    </source>
</evidence>
<dbReference type="InterPro" id="IPR004869">
    <property type="entry name" value="MMPL_dom"/>
</dbReference>
<dbReference type="GO" id="GO:0005886">
    <property type="term" value="C:plasma membrane"/>
    <property type="evidence" value="ECO:0007669"/>
    <property type="project" value="UniProtKB-SubCell"/>
</dbReference>
<feature type="transmembrane region" description="Helical" evidence="6">
    <location>
        <begin position="348"/>
        <end position="369"/>
    </location>
</feature>
<keyword evidence="3 6" id="KW-0812">Transmembrane</keyword>
<evidence type="ECO:0000259" key="7">
    <source>
        <dbReference type="PROSITE" id="PS50156"/>
    </source>
</evidence>
<dbReference type="Gene3D" id="1.20.1640.10">
    <property type="entry name" value="Multidrug efflux transporter AcrB transmembrane domain"/>
    <property type="match status" value="2"/>
</dbReference>
<feature type="transmembrane region" description="Helical" evidence="6">
    <location>
        <begin position="381"/>
        <end position="405"/>
    </location>
</feature>
<keyword evidence="4 6" id="KW-1133">Transmembrane helix</keyword>
<dbReference type="PROSITE" id="PS50156">
    <property type="entry name" value="SSD"/>
    <property type="match status" value="1"/>
</dbReference>
<dbReference type="SUPFAM" id="SSF82866">
    <property type="entry name" value="Multidrug efflux transporter AcrB transmembrane domain"/>
    <property type="match status" value="2"/>
</dbReference>
<organism evidence="8 9">
    <name type="scientific">Dyella telluris</name>
    <dbReference type="NCBI Taxonomy" id="2763498"/>
    <lineage>
        <taxon>Bacteria</taxon>
        <taxon>Pseudomonadati</taxon>
        <taxon>Pseudomonadota</taxon>
        <taxon>Gammaproteobacteria</taxon>
        <taxon>Lysobacterales</taxon>
        <taxon>Rhodanobacteraceae</taxon>
        <taxon>Dyella</taxon>
    </lineage>
</organism>
<keyword evidence="5 6" id="KW-0472">Membrane</keyword>
<feature type="transmembrane region" description="Helical" evidence="6">
    <location>
        <begin position="277"/>
        <end position="298"/>
    </location>
</feature>
<dbReference type="KEGG" id="dtl:H8F01_20460"/>
<feature type="transmembrane region" description="Helical" evidence="6">
    <location>
        <begin position="740"/>
        <end position="761"/>
    </location>
</feature>
<feature type="transmembrane region" description="Helical" evidence="6">
    <location>
        <begin position="670"/>
        <end position="692"/>
    </location>
</feature>
<dbReference type="Pfam" id="PF03176">
    <property type="entry name" value="MMPL"/>
    <property type="match status" value="2"/>
</dbReference>
<feature type="transmembrane region" description="Helical" evidence="6">
    <location>
        <begin position="251"/>
        <end position="270"/>
    </location>
</feature>
<dbReference type="AlphaFoldDB" id="A0A7G8Q3M2"/>
<reference evidence="8 9" key="1">
    <citation type="submission" date="2020-08" db="EMBL/GenBank/DDBJ databases">
        <title>Dyella sp. G9 isolated from forest soil.</title>
        <authorList>
            <person name="Fu J."/>
            <person name="Qiu L."/>
        </authorList>
    </citation>
    <scope>NUCLEOTIDE SEQUENCE [LARGE SCALE GENOMIC DNA]</scope>
    <source>
        <strain evidence="8 9">G9</strain>
    </source>
</reference>
<dbReference type="PANTHER" id="PTHR33406:SF10">
    <property type="entry name" value="SSD DOMAIN-CONTAINING PROTEIN"/>
    <property type="match status" value="1"/>
</dbReference>
<feature type="transmembrane region" description="Helical" evidence="6">
    <location>
        <begin position="647"/>
        <end position="663"/>
    </location>
</feature>
<accession>A0A7G8Q3M2</accession>
<dbReference type="PANTHER" id="PTHR33406">
    <property type="entry name" value="MEMBRANE PROTEIN MJ1562-RELATED"/>
    <property type="match status" value="1"/>
</dbReference>
<keyword evidence="9" id="KW-1185">Reference proteome</keyword>
<gene>
    <name evidence="8" type="ORF">H8F01_20460</name>
</gene>
<protein>
    <submittedName>
        <fullName evidence="8">MMPL family transporter</fullName>
    </submittedName>
</protein>
<feature type="transmembrane region" description="Helical" evidence="6">
    <location>
        <begin position="698"/>
        <end position="719"/>
    </location>
</feature>
<evidence type="ECO:0000256" key="5">
    <source>
        <dbReference type="ARBA" id="ARBA00023136"/>
    </source>
</evidence>
<evidence type="ECO:0000313" key="9">
    <source>
        <dbReference type="Proteomes" id="UP000515873"/>
    </source>
</evidence>
<feature type="transmembrane region" description="Helical" evidence="6">
    <location>
        <begin position="441"/>
        <end position="459"/>
    </location>
</feature>
<sequence length="825" mass="89394">MTASTESLDRMPVVRSIEAFDKRSGNWLERLVFNHRFIMVMACVLATLVLGWLAATKLSFNASFEKMIPSHHPYIRNYLENAGELRGLGNSLRVVVENEDGTIFDPKYQEVLKKINDDLFLTPGVDRAWVKSLWTPSVRWTEVTEEGFRGGPVMPDNYDGSPQSTAQLKLNIARSGIVGRYVGNDFKSSMIFVPLMDKNQDTGKPIDYRTLSRSLEDIRARYEATPGVKVHLHVIGFAKLVGDLIDGLVKVMSFFGIAALIATLVIYGYTRCLRSTALVILCSVVAVVWQLGLVALLGFSLDPFSILVPFLIFAIGVSHGAQKMNGIMQDIGRGTHRLVAARYTFRRLFLAGVTALLADAVGFGVLMMIDIPVIKDLALTASIGVAVLIFTNLLLLPVLLSFTGVDPAAAARTLRAENDQVEGKGGSSHWHWLDRFTTRRWALVALGASAVLAVVGFAVSTHLKIGDLESGAPELRANSRYNRDNAYITGNYSLSSDVFAVIVKTPPEGCLKYSTLVEADRLAWALRQVPGVQATTFLGDAVRQITAGSYEGNPKWLTLARNQDVLNYGAQQASVNNPDLFNNACSIMPVIAYLSDHRAETLDRVAAAAASFASAHGAKDRRYLLAAGSAGIDAATNIVVRQADHTMLFYVYGAVIVLCFVTFRSWRAVIVAVVPLMLTSILCEALMVALGIGVKVATLPVIALGVGIGVDYALYLLSIQLAQQRAGVPLAQAYRHAVQFTGKVVALVGVTLAAGVVTWAFSPIKFQGDMGILLTFMFLWNMVGALVLIPALSHFLLRDSTLRAASSEGGRTKRFGSASGGASRA</sequence>
<evidence type="ECO:0000256" key="1">
    <source>
        <dbReference type="ARBA" id="ARBA00004651"/>
    </source>
</evidence>
<feature type="domain" description="SSD" evidence="7">
    <location>
        <begin position="280"/>
        <end position="402"/>
    </location>
</feature>
<evidence type="ECO:0000256" key="3">
    <source>
        <dbReference type="ARBA" id="ARBA00022692"/>
    </source>
</evidence>
<comment type="subcellular location">
    <subcellularLocation>
        <location evidence="1">Cell membrane</location>
        <topology evidence="1">Multi-pass membrane protein</topology>
    </subcellularLocation>
</comment>
<feature type="transmembrane region" description="Helical" evidence="6">
    <location>
        <begin position="773"/>
        <end position="797"/>
    </location>
</feature>
<feature type="transmembrane region" description="Helical" evidence="6">
    <location>
        <begin position="304"/>
        <end position="321"/>
    </location>
</feature>
<dbReference type="InterPro" id="IPR050545">
    <property type="entry name" value="Mycobact_MmpL"/>
</dbReference>
<evidence type="ECO:0000256" key="2">
    <source>
        <dbReference type="ARBA" id="ARBA00022475"/>
    </source>
</evidence>
<dbReference type="Proteomes" id="UP000515873">
    <property type="component" value="Chromosome"/>
</dbReference>
<evidence type="ECO:0000313" key="8">
    <source>
        <dbReference type="EMBL" id="QNK01380.1"/>
    </source>
</evidence>
<keyword evidence="2" id="KW-1003">Cell membrane</keyword>
<name>A0A7G8Q3M2_9GAMM</name>
<feature type="transmembrane region" description="Helical" evidence="6">
    <location>
        <begin position="37"/>
        <end position="55"/>
    </location>
</feature>